<reference evidence="3" key="1">
    <citation type="journal article" date="2019" name="Int. J. Syst. Evol. Microbiol.">
        <title>The Global Catalogue of Microorganisms (GCM) 10K type strain sequencing project: providing services to taxonomists for standard genome sequencing and annotation.</title>
        <authorList>
            <consortium name="The Broad Institute Genomics Platform"/>
            <consortium name="The Broad Institute Genome Sequencing Center for Infectious Disease"/>
            <person name="Wu L."/>
            <person name="Ma J."/>
        </authorList>
    </citation>
    <scope>NUCLEOTIDE SEQUENCE [LARGE SCALE GENOMIC DNA]</scope>
    <source>
        <strain evidence="3">CCM 8908</strain>
    </source>
</reference>
<protein>
    <recommendedName>
        <fullName evidence="4">Tyr recombinase domain-containing protein</fullName>
    </recommendedName>
</protein>
<evidence type="ECO:0008006" key="4">
    <source>
        <dbReference type="Google" id="ProtNLM"/>
    </source>
</evidence>
<dbReference type="Gene3D" id="1.10.443.10">
    <property type="entry name" value="Intergrase catalytic core"/>
    <property type="match status" value="1"/>
</dbReference>
<dbReference type="InterPro" id="IPR013762">
    <property type="entry name" value="Integrase-like_cat_sf"/>
</dbReference>
<evidence type="ECO:0000313" key="2">
    <source>
        <dbReference type="EMBL" id="MFC6259449.1"/>
    </source>
</evidence>
<evidence type="ECO:0000313" key="3">
    <source>
        <dbReference type="Proteomes" id="UP001596283"/>
    </source>
</evidence>
<dbReference type="EMBL" id="JBHSSI010000004">
    <property type="protein sequence ID" value="MFC6259449.1"/>
    <property type="molecule type" value="Genomic_DNA"/>
</dbReference>
<evidence type="ECO:0000256" key="1">
    <source>
        <dbReference type="ARBA" id="ARBA00023172"/>
    </source>
</evidence>
<accession>A0ABW1TD97</accession>
<keyword evidence="1" id="KW-0233">DNA recombination</keyword>
<organism evidence="2 3">
    <name type="scientific">Levilactobacillus fujinensis</name>
    <dbReference type="NCBI Taxonomy" id="2486024"/>
    <lineage>
        <taxon>Bacteria</taxon>
        <taxon>Bacillati</taxon>
        <taxon>Bacillota</taxon>
        <taxon>Bacilli</taxon>
        <taxon>Lactobacillales</taxon>
        <taxon>Lactobacillaceae</taxon>
        <taxon>Levilactobacillus</taxon>
    </lineage>
</organism>
<sequence>MTDYVATLDEPWLPLFRVSKRTLQYYAREFLKTIGIAFHCHLLRHTFAAKLKRLSGHPTM</sequence>
<dbReference type="SUPFAM" id="SSF56349">
    <property type="entry name" value="DNA breaking-rejoining enzymes"/>
    <property type="match status" value="1"/>
</dbReference>
<keyword evidence="3" id="KW-1185">Reference proteome</keyword>
<dbReference type="RefSeq" id="WP_125686775.1">
    <property type="nucleotide sequence ID" value="NZ_JBHSSI010000004.1"/>
</dbReference>
<name>A0ABW1TD97_9LACO</name>
<dbReference type="InterPro" id="IPR011010">
    <property type="entry name" value="DNA_brk_join_enz"/>
</dbReference>
<dbReference type="Proteomes" id="UP001596283">
    <property type="component" value="Unassembled WGS sequence"/>
</dbReference>
<gene>
    <name evidence="2" type="ORF">ACFP1C_00660</name>
</gene>
<comment type="caution">
    <text evidence="2">The sequence shown here is derived from an EMBL/GenBank/DDBJ whole genome shotgun (WGS) entry which is preliminary data.</text>
</comment>
<proteinExistence type="predicted"/>